<gene>
    <name evidence="1" type="ordered locus">BMULJ_03750</name>
</gene>
<proteinExistence type="predicted"/>
<evidence type="ECO:0000313" key="2">
    <source>
        <dbReference type="Proteomes" id="UP000008815"/>
    </source>
</evidence>
<dbReference type="KEGG" id="bmj:BMULJ_03750"/>
<dbReference type="AlphaFoldDB" id="A0A0H3KTT4"/>
<protein>
    <submittedName>
        <fullName evidence="1">Uncharacterized protein</fullName>
    </submittedName>
</protein>
<dbReference type="EMBL" id="AP009386">
    <property type="protein sequence ID" value="BAG45613.1"/>
    <property type="molecule type" value="Genomic_DNA"/>
</dbReference>
<reference evidence="1 2" key="1">
    <citation type="submission" date="2007-04" db="EMBL/GenBank/DDBJ databases">
        <title>Complete genome sequence of Burkholderia multivorans ATCC 17616.</title>
        <authorList>
            <person name="Ohtsubo Y."/>
            <person name="Yamashita A."/>
            <person name="Kurokawa K."/>
            <person name="Takami H."/>
            <person name="Yuhara S."/>
            <person name="Nishiyama E."/>
            <person name="Endo R."/>
            <person name="Miyazaki R."/>
            <person name="Ono A."/>
            <person name="Yano K."/>
            <person name="Ito M."/>
            <person name="Sota M."/>
            <person name="Yuji N."/>
            <person name="Hattori M."/>
            <person name="Tsuda M."/>
        </authorList>
    </citation>
    <scope>NUCLEOTIDE SEQUENCE [LARGE SCALE GENOMIC DNA]</scope>
    <source>
        <strain evidence="2">ATCC 17616 / 249</strain>
    </source>
</reference>
<keyword evidence="2" id="KW-1185">Reference proteome</keyword>
<name>A0A0H3KTT4_BURM1</name>
<dbReference type="eggNOG" id="ENOG502Z9YA">
    <property type="taxonomic scope" value="Bacteria"/>
</dbReference>
<dbReference type="HOGENOM" id="CLU_073041_0_0_4"/>
<accession>A0A0H3KTT4</accession>
<organism evidence="1 2">
    <name type="scientific">Burkholderia multivorans (strain ATCC 17616 / 249)</name>
    <dbReference type="NCBI Taxonomy" id="395019"/>
    <lineage>
        <taxon>Bacteria</taxon>
        <taxon>Pseudomonadati</taxon>
        <taxon>Pseudomonadota</taxon>
        <taxon>Betaproteobacteria</taxon>
        <taxon>Burkholderiales</taxon>
        <taxon>Burkholderiaceae</taxon>
        <taxon>Burkholderia</taxon>
        <taxon>Burkholderia cepacia complex</taxon>
    </lineage>
</organism>
<sequence length="280" mass="32005">MLKKRPDVPRGICMTLAAVFIRRVPNRQNRDELVVVADTTLTGGQRFDQGTKILQLPRGDALFCFAGLTYYAYPLAMQLASAIGSYNRSVEQRHPLRRVVQHASRIFAQSFKLIHHTPSDGLPVDMPASFLFGGFSWHDNDFKIWKIAMDRQGRRFPLEDINRRYAFIGTAEALPEAEERLAAMLNARGKTEQDLDMEPFEVIRDIIRAGKYDDIGGVPQIAKVFRYMTTHFYATLWPCPDGRTRPHAFGRPLHGWEKTSWTMFDPDTLHFNAVRPPDPA</sequence>
<evidence type="ECO:0000313" key="1">
    <source>
        <dbReference type="EMBL" id="BAG45613.1"/>
    </source>
</evidence>
<dbReference type="Proteomes" id="UP000008815">
    <property type="component" value="Chromosome 2"/>
</dbReference>